<comment type="function">
    <text evidence="3">Involved in the assembly of C/D box small nucleolar ribonucleoprotein (snoRNP) particles. Recruits the SWI/SNF complex to the core promoter of rRNA genes and enhances pre-rRNA transcription. Mediates interaction of TELO2 with the R2TP complex which is necessary for the stability of MTOR and SMG1. Positively regulates the assembly and activity of the mTORC1 complex.</text>
</comment>
<evidence type="ECO:0000256" key="2">
    <source>
        <dbReference type="ARBA" id="ARBA00040540"/>
    </source>
</evidence>
<dbReference type="GO" id="GO:0006364">
    <property type="term" value="P:rRNA processing"/>
    <property type="evidence" value="ECO:0007669"/>
    <property type="project" value="TreeGrafter"/>
</dbReference>
<dbReference type="InterPro" id="IPR041442">
    <property type="entry name" value="PIH1D1/2/3_CS-like"/>
</dbReference>
<sequence length="312" mass="36026">MANNILDVDESIIKKNLLLPERQNENDELDNLMKSIESENIPSIIFRPTPGICIKARTDNNEKVFINLCHTTDIPPPEDISDEKFYAILDEEPPSWCIPMSVGHERFESSKDGTKCLTYDIAINTNYFKKIQSQKHFLTFTILTIISAIESKYDKNINSNNYVVLKNRKVTGTLHDHRVQKREVKKPIIHKPLIEEIEEKTINKNKTKNTHESKINSNISKVIDDPKYVLLLKNSLDNNKVKTLIGFFKLPNQCCINDIDVNVNDDRIVIEVIGFNYLVDIFVPYFIKPEKIVATLESNFQILRLEMPLVPQ</sequence>
<dbReference type="GO" id="GO:0005737">
    <property type="term" value="C:cytoplasm"/>
    <property type="evidence" value="ECO:0007669"/>
    <property type="project" value="TreeGrafter"/>
</dbReference>
<name>A0AA39FT98_MICHY</name>
<evidence type="ECO:0000259" key="4">
    <source>
        <dbReference type="Pfam" id="PF08190"/>
    </source>
</evidence>
<dbReference type="Pfam" id="PF08190">
    <property type="entry name" value="PIH1"/>
    <property type="match status" value="1"/>
</dbReference>
<evidence type="ECO:0000313" key="7">
    <source>
        <dbReference type="Proteomes" id="UP001168972"/>
    </source>
</evidence>
<dbReference type="PANTHER" id="PTHR22997:SF0">
    <property type="entry name" value="PIH1 DOMAIN-CONTAINING PROTEIN 1"/>
    <property type="match status" value="1"/>
</dbReference>
<evidence type="ECO:0000256" key="3">
    <source>
        <dbReference type="ARBA" id="ARBA00046233"/>
    </source>
</evidence>
<feature type="domain" description="PIH1 N-terminal" evidence="4">
    <location>
        <begin position="24"/>
        <end position="186"/>
    </location>
</feature>
<reference evidence="6" key="1">
    <citation type="journal article" date="2023" name="bioRxiv">
        <title>Scaffold-level genome assemblies of two parasitoid biocontrol wasps reveal the parthenogenesis mechanism and an associated novel virus.</title>
        <authorList>
            <person name="Inwood S."/>
            <person name="Skelly J."/>
            <person name="Guhlin J."/>
            <person name="Harrop T."/>
            <person name="Goldson S."/>
            <person name="Dearden P."/>
        </authorList>
    </citation>
    <scope>NUCLEOTIDE SEQUENCE</scope>
    <source>
        <strain evidence="6">Lincoln</strain>
        <tissue evidence="6">Whole body</tissue>
    </source>
</reference>
<dbReference type="InterPro" id="IPR050734">
    <property type="entry name" value="PIH1/Kintoun_subfamily"/>
</dbReference>
<organism evidence="6 7">
    <name type="scientific">Microctonus hyperodae</name>
    <name type="common">Parasitoid wasp</name>
    <dbReference type="NCBI Taxonomy" id="165561"/>
    <lineage>
        <taxon>Eukaryota</taxon>
        <taxon>Metazoa</taxon>
        <taxon>Ecdysozoa</taxon>
        <taxon>Arthropoda</taxon>
        <taxon>Hexapoda</taxon>
        <taxon>Insecta</taxon>
        <taxon>Pterygota</taxon>
        <taxon>Neoptera</taxon>
        <taxon>Endopterygota</taxon>
        <taxon>Hymenoptera</taxon>
        <taxon>Apocrita</taxon>
        <taxon>Ichneumonoidea</taxon>
        <taxon>Braconidae</taxon>
        <taxon>Euphorinae</taxon>
        <taxon>Microctonus</taxon>
    </lineage>
</organism>
<evidence type="ECO:0000256" key="1">
    <source>
        <dbReference type="ARBA" id="ARBA00008511"/>
    </source>
</evidence>
<dbReference type="Pfam" id="PF18201">
    <property type="entry name" value="PIH1_CS"/>
    <property type="match status" value="1"/>
</dbReference>
<dbReference type="InterPro" id="IPR012981">
    <property type="entry name" value="PIH1_N"/>
</dbReference>
<accession>A0AA39FT98</accession>
<protein>
    <recommendedName>
        <fullName evidence="2">PIH1 domain-containing protein 1</fullName>
    </recommendedName>
</protein>
<proteinExistence type="inferred from homology"/>
<dbReference type="GO" id="GO:1990904">
    <property type="term" value="C:ribonucleoprotein complex"/>
    <property type="evidence" value="ECO:0007669"/>
    <property type="project" value="TreeGrafter"/>
</dbReference>
<dbReference type="PANTHER" id="PTHR22997">
    <property type="entry name" value="PIH1 DOMAIN-CONTAINING PROTEIN 1"/>
    <property type="match status" value="1"/>
</dbReference>
<reference evidence="6" key="2">
    <citation type="submission" date="2023-03" db="EMBL/GenBank/DDBJ databases">
        <authorList>
            <person name="Inwood S.N."/>
            <person name="Skelly J.G."/>
            <person name="Guhlin J."/>
            <person name="Harrop T.W.R."/>
            <person name="Goldson S.G."/>
            <person name="Dearden P.K."/>
        </authorList>
    </citation>
    <scope>NUCLEOTIDE SEQUENCE</scope>
    <source>
        <strain evidence="6">Lincoln</strain>
        <tissue evidence="6">Whole body</tissue>
    </source>
</reference>
<comment type="similarity">
    <text evidence="1">Belongs to the PIH1 family.</text>
</comment>
<dbReference type="EMBL" id="JAQQBR010000005">
    <property type="protein sequence ID" value="KAK0175228.1"/>
    <property type="molecule type" value="Genomic_DNA"/>
</dbReference>
<evidence type="ECO:0000259" key="5">
    <source>
        <dbReference type="Pfam" id="PF18201"/>
    </source>
</evidence>
<dbReference type="GO" id="GO:0000492">
    <property type="term" value="P:box C/D snoRNP assembly"/>
    <property type="evidence" value="ECO:0007669"/>
    <property type="project" value="TreeGrafter"/>
</dbReference>
<evidence type="ECO:0000313" key="6">
    <source>
        <dbReference type="EMBL" id="KAK0175228.1"/>
    </source>
</evidence>
<keyword evidence="7" id="KW-1185">Reference proteome</keyword>
<dbReference type="AlphaFoldDB" id="A0AA39FT98"/>
<gene>
    <name evidence="6" type="ORF">PV327_008994</name>
</gene>
<feature type="domain" description="PIH1D1/2/3 CS-like" evidence="5">
    <location>
        <begin position="234"/>
        <end position="309"/>
    </location>
</feature>
<dbReference type="GO" id="GO:0097255">
    <property type="term" value="C:R2TP complex"/>
    <property type="evidence" value="ECO:0007669"/>
    <property type="project" value="TreeGrafter"/>
</dbReference>
<comment type="caution">
    <text evidence="6">The sequence shown here is derived from an EMBL/GenBank/DDBJ whole genome shotgun (WGS) entry which is preliminary data.</text>
</comment>
<dbReference type="Proteomes" id="UP001168972">
    <property type="component" value="Unassembled WGS sequence"/>
</dbReference>